<feature type="compositionally biased region" description="Basic and acidic residues" evidence="5">
    <location>
        <begin position="600"/>
        <end position="613"/>
    </location>
</feature>
<feature type="region of interest" description="Disordered" evidence="5">
    <location>
        <begin position="969"/>
        <end position="1006"/>
    </location>
</feature>
<dbReference type="PRINTS" id="PR00888">
    <property type="entry name" value="SM22CALPONIN"/>
</dbReference>
<dbReference type="FunFam" id="1.10.418.10:FF:000038">
    <property type="entry name" value="LIM and calponin homology domains-containing protein 1"/>
    <property type="match status" value="1"/>
</dbReference>
<feature type="region of interest" description="Disordered" evidence="5">
    <location>
        <begin position="659"/>
        <end position="731"/>
    </location>
</feature>
<dbReference type="GO" id="GO:0010604">
    <property type="term" value="P:positive regulation of macromolecule metabolic process"/>
    <property type="evidence" value="ECO:0007669"/>
    <property type="project" value="UniProtKB-ARBA"/>
</dbReference>
<keyword evidence="1 4" id="KW-0479">Metal-binding</keyword>
<dbReference type="CDD" id="cd21278">
    <property type="entry name" value="CH_LIMCH1"/>
    <property type="match status" value="1"/>
</dbReference>
<feature type="compositionally biased region" description="Polar residues" evidence="5">
    <location>
        <begin position="525"/>
        <end position="543"/>
    </location>
</feature>
<feature type="region of interest" description="Disordered" evidence="5">
    <location>
        <begin position="837"/>
        <end position="866"/>
    </location>
</feature>
<dbReference type="GO" id="GO:0032034">
    <property type="term" value="F:myosin II head/neck binding"/>
    <property type="evidence" value="ECO:0007669"/>
    <property type="project" value="TreeGrafter"/>
</dbReference>
<evidence type="ECO:0000259" key="6">
    <source>
        <dbReference type="PROSITE" id="PS50021"/>
    </source>
</evidence>
<dbReference type="FunFam" id="2.10.110.10:FF:000041">
    <property type="entry name" value="LIM and calponin homology domains 1"/>
    <property type="match status" value="1"/>
</dbReference>
<feature type="compositionally biased region" description="Basic and acidic residues" evidence="5">
    <location>
        <begin position="1153"/>
        <end position="1168"/>
    </location>
</feature>
<dbReference type="GO" id="GO:0051496">
    <property type="term" value="P:positive regulation of stress fiber assembly"/>
    <property type="evidence" value="ECO:0007669"/>
    <property type="project" value="TreeGrafter"/>
</dbReference>
<dbReference type="PROSITE" id="PS50021">
    <property type="entry name" value="CH"/>
    <property type="match status" value="1"/>
</dbReference>
<dbReference type="Proteomes" id="UP000694549">
    <property type="component" value="Unplaced"/>
</dbReference>
<evidence type="ECO:0000313" key="9">
    <source>
        <dbReference type="Proteomes" id="UP000694549"/>
    </source>
</evidence>
<dbReference type="Pfam" id="PF15949">
    <property type="entry name" value="DUF4757"/>
    <property type="match status" value="2"/>
</dbReference>
<feature type="region of interest" description="Disordered" evidence="5">
    <location>
        <begin position="1426"/>
        <end position="1447"/>
    </location>
</feature>
<dbReference type="GO" id="GO:0001725">
    <property type="term" value="C:stress fiber"/>
    <property type="evidence" value="ECO:0007669"/>
    <property type="project" value="TreeGrafter"/>
</dbReference>
<feature type="compositionally biased region" description="Polar residues" evidence="5">
    <location>
        <begin position="343"/>
        <end position="362"/>
    </location>
</feature>
<feature type="compositionally biased region" description="Polar residues" evidence="5">
    <location>
        <begin position="1427"/>
        <end position="1440"/>
    </location>
</feature>
<feature type="compositionally biased region" description="Basic and acidic residues" evidence="5">
    <location>
        <begin position="758"/>
        <end position="772"/>
    </location>
</feature>
<dbReference type="PROSITE" id="PS00478">
    <property type="entry name" value="LIM_DOMAIN_1"/>
    <property type="match status" value="1"/>
</dbReference>
<dbReference type="SUPFAM" id="SSF47576">
    <property type="entry name" value="Calponin-homology domain, CH-domain"/>
    <property type="match status" value="1"/>
</dbReference>
<feature type="compositionally biased region" description="Low complexity" evidence="5">
    <location>
        <begin position="1296"/>
        <end position="1308"/>
    </location>
</feature>
<feature type="region of interest" description="Disordered" evidence="5">
    <location>
        <begin position="1201"/>
        <end position="1244"/>
    </location>
</feature>
<dbReference type="Gene3D" id="1.10.418.10">
    <property type="entry name" value="Calponin-like domain"/>
    <property type="match status" value="1"/>
</dbReference>
<dbReference type="Ensembl" id="ENSAZOT00000031537.1">
    <property type="protein sequence ID" value="ENSAZOP00000029475.1"/>
    <property type="gene ID" value="ENSAZOG00000018435.1"/>
</dbReference>
<dbReference type="SMART" id="SM00033">
    <property type="entry name" value="CH"/>
    <property type="match status" value="1"/>
</dbReference>
<dbReference type="PROSITE" id="PS50023">
    <property type="entry name" value="LIM_DOMAIN_2"/>
    <property type="match status" value="1"/>
</dbReference>
<dbReference type="PANTHER" id="PTHR15551:SF3">
    <property type="entry name" value="LIM AND CALPONIN HOMOLOGY DOMAINS-CONTAINING PROTEIN 1"/>
    <property type="match status" value="1"/>
</dbReference>
<feature type="compositionally biased region" description="Basic and acidic residues" evidence="5">
    <location>
        <begin position="1350"/>
        <end position="1362"/>
    </location>
</feature>
<evidence type="ECO:0000256" key="2">
    <source>
        <dbReference type="ARBA" id="ARBA00022833"/>
    </source>
</evidence>
<name>A0A8B9VX69_9AVES</name>
<dbReference type="InterPro" id="IPR031865">
    <property type="entry name" value="DUF4757"/>
</dbReference>
<dbReference type="InterPro" id="IPR003096">
    <property type="entry name" value="SM22_calponin"/>
</dbReference>
<sequence>MASPGLELAAEGQPQPEPAFGEAQKWIEQVTGRSFGEKDFRSGLENGILLCELLNAIKPGLIKKINRLPTPIAGLDNIILFLRGCKELGLKESQLFDPGDLQDTSNRVTVKNVDCNRKLKNVLVTIYWLGKAANSCTSYSGSTLNLKEFEGLLAQMRKETEDIESPKRSIRDSGYIDCWDSERSDSLSPPRHGRDDSFDSLDSFGSRSQQTPSPDVVLRGSSDGRGSDSETDLPHRKMPDVKKDDMLARRTSHGEPKSAVPFNQYLPNKSNQTFYVPAPLRKKKAEREEYRKSWSTATSPLGDRPFSKPETIEEEQNETSELCEKEKMGSVAPEESPIKHQVGFSQREGNSIEQSLSCSAKETSAPEGEDAEEIRKLRRLEQAGIKVMSAAQRYGSEEDLKCPSDTLPPAEVTVKAAARDDFAVRKARANKKAGGPKQKFVHFGPVTEIDQQKWDRLSIGRASRRGEAEEASNKDSVEIPSGVESSPSAAGRLRSDAASKPQNEPSEAAQSGTDECHRRTLSPAPATSISSEKQALCGSNKQQESAEEECDEHLPDIERDDMLVRRLGTFQRRTTSPVHMYCPPLPVTPHLLQQRPGEAVAREKDLKTPREAESTVTQEESQEQLEIPHQQSGGTENKVKFPDPQRDDMLARRTGAFLKQPGPSVKQFLPMPFSKQQTKQGTAREPEKKTVRPEKCAQVCSTSSGKPVMLPQQEQQGQERCDLPPAGQDDTICTAQVGEHSLNEVHPDQTSKLQEVPEETKNETLSAKDEHLQTFGPRTAVSDDAESVSMFDMRCEEEAVSQPHSKARHEKLQNIHNQLKEDETRWQDDLARWKSRRRSASQDLIKKEAERKKMERLLSGDGSNERRKSIKTYREIVEEKERRERELHEAYKNAKSQEEAESILQQYIERFTISEAVLERLQMPKILERSHSVEPDSPLKDPNPLRYLRQQSLPAPKFTATIEATIVPTAELEPSGSTGRTSPSKSVVSKAVPMLTPKPYSQPKNTQEVLKNFKVDGKVSVNGENFNGVEEKDKECTTVIFTQSPSRSLKFDGVARGDRPPVELKKDPTSVELSLQRPATQSVHKEPTASPGEVDPAASQQTEGSPGGAGPGSPLGASPGSDQKQFKSTAACASPVVKSLEFPPSPVPSKDVAPSEKDVKKPEMEQQKEIVLPATQEVIKPKALEQEGSIVLPFLKKLPETSQVTLQNSDRQADSDSGDKSNRFNFWSWDPEEERKRQERWQHEQERLLQEKYQKEQDKLKEEWEKAQREVEEEERRYYEEERKIIEDTVVPFIVSSNSADLLSSSSSTTEGNKTENTTDSNSSPEEGKQNEVTRQKKLLWEQDSIPPLKSKENERWQEKRSGNKVLSGHPETGILKGGEQEHQVSMMERSSPARLNLPLTQDVSWNQQLLTKQSPHCSEDIRQRSFLGQSVGQKPNSTGEGRRAGCHENFRSGPLSPCSPAAPSQSPNRSVSGKKLCSTCGLPLGKGAAMIIETLGLYFHIQCFRCGICKGQLGDAASGTDVRIRNGLLNCNDCYIRSRTAGQPTTL</sequence>
<dbReference type="Pfam" id="PF00307">
    <property type="entry name" value="CH"/>
    <property type="match status" value="1"/>
</dbReference>
<dbReference type="InterPro" id="IPR001781">
    <property type="entry name" value="Znf_LIM"/>
</dbReference>
<feature type="compositionally biased region" description="Polar residues" evidence="5">
    <location>
        <begin position="265"/>
        <end position="274"/>
    </location>
</feature>
<dbReference type="GO" id="GO:0051893">
    <property type="term" value="P:regulation of focal adhesion assembly"/>
    <property type="evidence" value="ECO:0007669"/>
    <property type="project" value="TreeGrafter"/>
</dbReference>
<feature type="compositionally biased region" description="Low complexity" evidence="5">
    <location>
        <begin position="982"/>
        <end position="993"/>
    </location>
</feature>
<reference evidence="8" key="2">
    <citation type="submission" date="2025-09" db="UniProtKB">
        <authorList>
            <consortium name="Ensembl"/>
        </authorList>
    </citation>
    <scope>IDENTIFICATION</scope>
</reference>
<evidence type="ECO:0000313" key="8">
    <source>
        <dbReference type="Ensembl" id="ENSAZOP00000029475.1"/>
    </source>
</evidence>
<dbReference type="PANTHER" id="PTHR15551">
    <property type="entry name" value="LIM DOMAIN ONLY 7"/>
    <property type="match status" value="1"/>
</dbReference>
<feature type="compositionally biased region" description="Basic and acidic residues" evidence="5">
    <location>
        <begin position="1049"/>
        <end position="1069"/>
    </location>
</feature>
<evidence type="ECO:0000256" key="1">
    <source>
        <dbReference type="ARBA" id="ARBA00022723"/>
    </source>
</evidence>
<protein>
    <submittedName>
        <fullName evidence="8">LIM and calponin homology domains 1</fullName>
    </submittedName>
</protein>
<accession>A0A8B9VX69</accession>
<keyword evidence="2 4" id="KW-0862">Zinc</keyword>
<feature type="region of interest" description="Disordered" evidence="5">
    <location>
        <begin position="576"/>
        <end position="645"/>
    </location>
</feature>
<evidence type="ECO:0000256" key="5">
    <source>
        <dbReference type="SAM" id="MobiDB-lite"/>
    </source>
</evidence>
<dbReference type="CDD" id="cd08368">
    <property type="entry name" value="LIM"/>
    <property type="match status" value="1"/>
</dbReference>
<dbReference type="Pfam" id="PF00412">
    <property type="entry name" value="LIM"/>
    <property type="match status" value="1"/>
</dbReference>
<feature type="compositionally biased region" description="Basic and acidic residues" evidence="5">
    <location>
        <begin position="1326"/>
        <end position="1341"/>
    </location>
</feature>
<evidence type="ECO:0000259" key="7">
    <source>
        <dbReference type="PROSITE" id="PS50023"/>
    </source>
</evidence>
<keyword evidence="9" id="KW-1185">Reference proteome</keyword>
<feature type="compositionally biased region" description="Basic and acidic residues" evidence="5">
    <location>
        <begin position="1211"/>
        <end position="1222"/>
    </location>
</feature>
<feature type="domain" description="Calponin-homology (CH)" evidence="6">
    <location>
        <begin position="17"/>
        <end position="134"/>
    </location>
</feature>
<feature type="region of interest" description="Disordered" evidence="5">
    <location>
        <begin position="1047"/>
        <end position="1168"/>
    </location>
</feature>
<feature type="region of interest" description="Disordered" evidence="5">
    <location>
        <begin position="743"/>
        <end position="785"/>
    </location>
</feature>
<feature type="compositionally biased region" description="Basic and acidic residues" evidence="5">
    <location>
        <begin position="552"/>
        <end position="561"/>
    </location>
</feature>
<evidence type="ECO:0000256" key="3">
    <source>
        <dbReference type="ARBA" id="ARBA00023038"/>
    </source>
</evidence>
<feature type="compositionally biased region" description="Basic and acidic residues" evidence="5">
    <location>
        <begin position="1233"/>
        <end position="1244"/>
    </location>
</feature>
<dbReference type="GO" id="GO:0080090">
    <property type="term" value="P:regulation of primary metabolic process"/>
    <property type="evidence" value="ECO:0007669"/>
    <property type="project" value="UniProtKB-ARBA"/>
</dbReference>
<organism evidence="8 9">
    <name type="scientific">Anas zonorhyncha</name>
    <name type="common">Eastern spot-billed duck</name>
    <dbReference type="NCBI Taxonomy" id="75864"/>
    <lineage>
        <taxon>Eukaryota</taxon>
        <taxon>Metazoa</taxon>
        <taxon>Chordata</taxon>
        <taxon>Craniata</taxon>
        <taxon>Vertebrata</taxon>
        <taxon>Euteleostomi</taxon>
        <taxon>Archelosauria</taxon>
        <taxon>Archosauria</taxon>
        <taxon>Dinosauria</taxon>
        <taxon>Saurischia</taxon>
        <taxon>Theropoda</taxon>
        <taxon>Coelurosauria</taxon>
        <taxon>Aves</taxon>
        <taxon>Neognathae</taxon>
        <taxon>Galloanserae</taxon>
        <taxon>Anseriformes</taxon>
        <taxon>Anatidae</taxon>
        <taxon>Anatinae</taxon>
        <taxon>Anas</taxon>
    </lineage>
</organism>
<evidence type="ECO:0000256" key="4">
    <source>
        <dbReference type="PROSITE-ProRule" id="PRU00125"/>
    </source>
</evidence>
<feature type="region of interest" description="Disordered" evidence="5">
    <location>
        <begin position="427"/>
        <end position="561"/>
    </location>
</feature>
<dbReference type="SMART" id="SM00132">
    <property type="entry name" value="LIM"/>
    <property type="match status" value="1"/>
</dbReference>
<feature type="compositionally biased region" description="Polar residues" evidence="5">
    <location>
        <begin position="1201"/>
        <end position="1210"/>
    </location>
</feature>
<dbReference type="Gene3D" id="2.10.110.10">
    <property type="entry name" value="Cysteine Rich Protein"/>
    <property type="match status" value="1"/>
</dbReference>
<proteinExistence type="predicted"/>
<feature type="region of interest" description="Disordered" evidence="5">
    <location>
        <begin position="181"/>
        <end position="373"/>
    </location>
</feature>
<dbReference type="InterPro" id="IPR001715">
    <property type="entry name" value="CH_dom"/>
</dbReference>
<feature type="compositionally biased region" description="Basic and acidic residues" evidence="5">
    <location>
        <begin position="844"/>
        <end position="866"/>
    </location>
</feature>
<feature type="compositionally biased region" description="Polar residues" evidence="5">
    <location>
        <begin position="500"/>
        <end position="513"/>
    </location>
</feature>
<dbReference type="InterPro" id="IPR036872">
    <property type="entry name" value="CH_dom_sf"/>
</dbReference>
<feature type="region of interest" description="Disordered" evidence="5">
    <location>
        <begin position="1296"/>
        <end position="1392"/>
    </location>
</feature>
<feature type="compositionally biased region" description="Basic and acidic residues" evidence="5">
    <location>
        <begin position="450"/>
        <end position="477"/>
    </location>
</feature>
<reference evidence="8" key="1">
    <citation type="submission" date="2025-08" db="UniProtKB">
        <authorList>
            <consortium name="Ensembl"/>
        </authorList>
    </citation>
    <scope>IDENTIFICATION</scope>
</reference>
<feature type="compositionally biased region" description="Basic and acidic residues" evidence="5">
    <location>
        <begin position="682"/>
        <end position="695"/>
    </location>
</feature>
<feature type="compositionally biased region" description="Polar residues" evidence="5">
    <location>
        <begin position="1309"/>
        <end position="1325"/>
    </location>
</feature>
<feature type="domain" description="LIM zinc-binding" evidence="7">
    <location>
        <begin position="1476"/>
        <end position="1542"/>
    </location>
</feature>
<feature type="compositionally biased region" description="Polar residues" evidence="5">
    <location>
        <begin position="1071"/>
        <end position="1082"/>
    </location>
</feature>
<feature type="region of interest" description="Disordered" evidence="5">
    <location>
        <begin position="1259"/>
        <end position="1278"/>
    </location>
</feature>
<feature type="compositionally biased region" description="Basic and acidic residues" evidence="5">
    <location>
        <begin position="225"/>
        <end position="256"/>
    </location>
</feature>
<keyword evidence="3 4" id="KW-0440">LIM domain</keyword>
<dbReference type="GO" id="GO:0046872">
    <property type="term" value="F:metal ion binding"/>
    <property type="evidence" value="ECO:0007669"/>
    <property type="project" value="UniProtKB-KW"/>
</dbReference>